<dbReference type="InterPro" id="IPR001647">
    <property type="entry name" value="HTH_TetR"/>
</dbReference>
<dbReference type="Proteomes" id="UP000447833">
    <property type="component" value="Unassembled WGS sequence"/>
</dbReference>
<dbReference type="SUPFAM" id="SSF46689">
    <property type="entry name" value="Homeodomain-like"/>
    <property type="match status" value="1"/>
</dbReference>
<evidence type="ECO:0000313" key="6">
    <source>
        <dbReference type="EMBL" id="MYL64543.1"/>
    </source>
</evidence>
<evidence type="ECO:0000256" key="3">
    <source>
        <dbReference type="ARBA" id="ARBA00023163"/>
    </source>
</evidence>
<organism evidence="6 7">
    <name type="scientific">Guptibacillus hwajinpoensis</name>
    <dbReference type="NCBI Taxonomy" id="208199"/>
    <lineage>
        <taxon>Bacteria</taxon>
        <taxon>Bacillati</taxon>
        <taxon>Bacillota</taxon>
        <taxon>Bacilli</taxon>
        <taxon>Bacillales</taxon>
        <taxon>Guptibacillaceae</taxon>
        <taxon>Guptibacillus</taxon>
    </lineage>
</organism>
<keyword evidence="2 4" id="KW-0238">DNA-binding</keyword>
<evidence type="ECO:0000313" key="7">
    <source>
        <dbReference type="Proteomes" id="UP000447833"/>
    </source>
</evidence>
<protein>
    <submittedName>
        <fullName evidence="6">TetR family transcriptional regulator</fullName>
    </submittedName>
</protein>
<dbReference type="RefSeq" id="WP_160919984.1">
    <property type="nucleotide sequence ID" value="NZ_WMEY01000004.1"/>
</dbReference>
<keyword evidence="1" id="KW-0805">Transcription regulation</keyword>
<dbReference type="Gene3D" id="1.10.357.10">
    <property type="entry name" value="Tetracycline Repressor, domain 2"/>
    <property type="match status" value="1"/>
</dbReference>
<evidence type="ECO:0000256" key="4">
    <source>
        <dbReference type="PROSITE-ProRule" id="PRU00335"/>
    </source>
</evidence>
<evidence type="ECO:0000259" key="5">
    <source>
        <dbReference type="PROSITE" id="PS50977"/>
    </source>
</evidence>
<name>A0A845F103_9BACL</name>
<dbReference type="Pfam" id="PF17924">
    <property type="entry name" value="TetR_C_19"/>
    <property type="match status" value="1"/>
</dbReference>
<comment type="caution">
    <text evidence="6">The sequence shown here is derived from an EMBL/GenBank/DDBJ whole genome shotgun (WGS) entry which is preliminary data.</text>
</comment>
<dbReference type="Pfam" id="PF00440">
    <property type="entry name" value="TetR_N"/>
    <property type="match status" value="1"/>
</dbReference>
<feature type="DNA-binding region" description="H-T-H motif" evidence="4">
    <location>
        <begin position="34"/>
        <end position="53"/>
    </location>
</feature>
<dbReference type="AlphaFoldDB" id="A0A845F103"/>
<feature type="domain" description="HTH tetR-type" evidence="5">
    <location>
        <begin position="11"/>
        <end position="71"/>
    </location>
</feature>
<dbReference type="PANTHER" id="PTHR47506:SF3">
    <property type="entry name" value="HTH-TYPE TRANSCRIPTIONAL REGULATOR LMRA"/>
    <property type="match status" value="1"/>
</dbReference>
<proteinExistence type="predicted"/>
<keyword evidence="3" id="KW-0804">Transcription</keyword>
<evidence type="ECO:0000256" key="1">
    <source>
        <dbReference type="ARBA" id="ARBA00023015"/>
    </source>
</evidence>
<evidence type="ECO:0000256" key="2">
    <source>
        <dbReference type="ARBA" id="ARBA00023125"/>
    </source>
</evidence>
<reference evidence="6 7" key="1">
    <citation type="submission" date="2019-11" db="EMBL/GenBank/DDBJ databases">
        <title>Genome sequences of 17 halophilic strains isolated from different environments.</title>
        <authorList>
            <person name="Furrow R.E."/>
        </authorList>
    </citation>
    <scope>NUCLEOTIDE SEQUENCE [LARGE SCALE GENOMIC DNA]</scope>
    <source>
        <strain evidence="6 7">22506_14_FS</strain>
    </source>
</reference>
<dbReference type="PANTHER" id="PTHR47506">
    <property type="entry name" value="TRANSCRIPTIONAL REGULATORY PROTEIN"/>
    <property type="match status" value="1"/>
</dbReference>
<dbReference type="PROSITE" id="PS50977">
    <property type="entry name" value="HTH_TETR_2"/>
    <property type="match status" value="1"/>
</dbReference>
<gene>
    <name evidence="6" type="ORF">GLW07_14385</name>
</gene>
<dbReference type="EMBL" id="WMEY01000004">
    <property type="protein sequence ID" value="MYL64543.1"/>
    <property type="molecule type" value="Genomic_DNA"/>
</dbReference>
<dbReference type="GO" id="GO:0003677">
    <property type="term" value="F:DNA binding"/>
    <property type="evidence" value="ECO:0007669"/>
    <property type="project" value="UniProtKB-UniRule"/>
</dbReference>
<dbReference type="InterPro" id="IPR009057">
    <property type="entry name" value="Homeodomain-like_sf"/>
</dbReference>
<accession>A0A845F103</accession>
<sequence>MPKATFYNLKEEKRQILIDAAKQEFSRVSLYEASISNILKTAGIPRGSFYQYFEDKEDAFFYLLNEHAKERHECLVSNLKKYEGDLFKAISEIFRSTLEHSEDKGQRDFIRNVLLNMNYKIENTFSQYLSEDVANERYDDIYDLVNAEQLNVSNRKEMFHVMQILTAVTFHNLIHSVSNNLSVSAAMNKYETELKLLQSGLMRSSS</sequence>